<reference evidence="7 8" key="1">
    <citation type="submission" date="2024-11" db="EMBL/GenBank/DDBJ databases">
        <title>Chromosome-level genome assembly of Eucalyptus globulus Labill. provides insights into its genome evolution.</title>
        <authorList>
            <person name="Li X."/>
        </authorList>
    </citation>
    <scope>NUCLEOTIDE SEQUENCE [LARGE SCALE GENOMIC DNA]</scope>
    <source>
        <strain evidence="7">CL2024</strain>
        <tissue evidence="7">Fresh tender leaves</tissue>
    </source>
</reference>
<evidence type="ECO:0000313" key="8">
    <source>
        <dbReference type="Proteomes" id="UP001634007"/>
    </source>
</evidence>
<comment type="similarity">
    <text evidence="1">Belongs to the FLZ family.</text>
</comment>
<sequence length="235" mass="24542">MLGKRPRSVIGKLSELLVSGSAGLLESAAAAAAAAASSPRSPLDFKIQSPRGPRSYDLGGVGLGIVAALEKSADAKILLLPRSCACAPGSARQAGPDPPGAGGDPDDDDDDDMEDYTYVTFHGPDQSFTMVYYGEGECGKSGGESMRRAGSVGGEGDGPVFPALDFLNSCQLCGKKLVGEDVYMYRGEKAFCSAECRSMQIRVDDCKEQCRSEAPRVAVRSGSPEQIFSTSILAI</sequence>
<keyword evidence="8" id="KW-1185">Reference proteome</keyword>
<dbReference type="EMBL" id="JBJKBG010000003">
    <property type="protein sequence ID" value="KAL3744636.1"/>
    <property type="molecule type" value="Genomic_DNA"/>
</dbReference>
<evidence type="ECO:0000256" key="2">
    <source>
        <dbReference type="ARBA" id="ARBA00022723"/>
    </source>
</evidence>
<gene>
    <name evidence="7" type="ORF">ACJRO7_013838</name>
</gene>
<name>A0ABD3L473_EUCGL</name>
<evidence type="ECO:0000313" key="7">
    <source>
        <dbReference type="EMBL" id="KAL3744636.1"/>
    </source>
</evidence>
<accession>A0ABD3L473</accession>
<evidence type="ECO:0000256" key="3">
    <source>
        <dbReference type="ARBA" id="ARBA00022771"/>
    </source>
</evidence>
<dbReference type="PROSITE" id="PS51795">
    <property type="entry name" value="ZF_FLZ"/>
    <property type="match status" value="1"/>
</dbReference>
<keyword evidence="2" id="KW-0479">Metal-binding</keyword>
<dbReference type="InterPro" id="IPR044604">
    <property type="entry name" value="FLZ12/13/14"/>
</dbReference>
<dbReference type="InterPro" id="IPR007650">
    <property type="entry name" value="Zf-FLZ_dom"/>
</dbReference>
<feature type="compositionally biased region" description="Acidic residues" evidence="5">
    <location>
        <begin position="104"/>
        <end position="114"/>
    </location>
</feature>
<evidence type="ECO:0000256" key="5">
    <source>
        <dbReference type="SAM" id="MobiDB-lite"/>
    </source>
</evidence>
<feature type="region of interest" description="Disordered" evidence="5">
    <location>
        <begin position="35"/>
        <end position="55"/>
    </location>
</feature>
<evidence type="ECO:0000256" key="4">
    <source>
        <dbReference type="PROSITE-ProRule" id="PRU01131"/>
    </source>
</evidence>
<protein>
    <recommendedName>
        <fullName evidence="6">FLZ-type domain-containing protein</fullName>
    </recommendedName>
</protein>
<evidence type="ECO:0000259" key="6">
    <source>
        <dbReference type="PROSITE" id="PS51795"/>
    </source>
</evidence>
<feature type="zinc finger region" description="FLZ-type" evidence="4">
    <location>
        <begin position="165"/>
        <end position="208"/>
    </location>
</feature>
<dbReference type="PANTHER" id="PTHR47208">
    <property type="entry name" value="OS02G0174800 PROTEIN"/>
    <property type="match status" value="1"/>
</dbReference>
<dbReference type="Pfam" id="PF04570">
    <property type="entry name" value="zf-FLZ"/>
    <property type="match status" value="1"/>
</dbReference>
<proteinExistence type="inferred from homology"/>
<keyword evidence="3" id="KW-0863">Zinc-finger</keyword>
<dbReference type="Proteomes" id="UP001634007">
    <property type="component" value="Unassembled WGS sequence"/>
</dbReference>
<feature type="domain" description="FLZ-type" evidence="6">
    <location>
        <begin position="165"/>
        <end position="208"/>
    </location>
</feature>
<dbReference type="GO" id="GO:0008270">
    <property type="term" value="F:zinc ion binding"/>
    <property type="evidence" value="ECO:0007669"/>
    <property type="project" value="UniProtKB-KW"/>
</dbReference>
<organism evidence="7 8">
    <name type="scientific">Eucalyptus globulus</name>
    <name type="common">Tasmanian blue gum</name>
    <dbReference type="NCBI Taxonomy" id="34317"/>
    <lineage>
        <taxon>Eukaryota</taxon>
        <taxon>Viridiplantae</taxon>
        <taxon>Streptophyta</taxon>
        <taxon>Embryophyta</taxon>
        <taxon>Tracheophyta</taxon>
        <taxon>Spermatophyta</taxon>
        <taxon>Magnoliopsida</taxon>
        <taxon>eudicotyledons</taxon>
        <taxon>Gunneridae</taxon>
        <taxon>Pentapetalae</taxon>
        <taxon>rosids</taxon>
        <taxon>malvids</taxon>
        <taxon>Myrtales</taxon>
        <taxon>Myrtaceae</taxon>
        <taxon>Myrtoideae</taxon>
        <taxon>Eucalypteae</taxon>
        <taxon>Eucalyptus</taxon>
    </lineage>
</organism>
<dbReference type="AlphaFoldDB" id="A0ABD3L473"/>
<comment type="caution">
    <text evidence="7">The sequence shown here is derived from an EMBL/GenBank/DDBJ whole genome shotgun (WGS) entry which is preliminary data.</text>
</comment>
<keyword evidence="3" id="KW-0862">Zinc</keyword>
<evidence type="ECO:0000256" key="1">
    <source>
        <dbReference type="ARBA" id="ARBA00009374"/>
    </source>
</evidence>
<feature type="region of interest" description="Disordered" evidence="5">
    <location>
        <begin position="88"/>
        <end position="114"/>
    </location>
</feature>
<dbReference type="PANTHER" id="PTHR47208:SF5">
    <property type="entry name" value="FCS-LIKE ZINC FINGER 12-RELATED"/>
    <property type="match status" value="1"/>
</dbReference>